<dbReference type="RefSeq" id="YP_009998185.1">
    <property type="nucleotide sequence ID" value="NC_052984.1"/>
</dbReference>
<organism evidence="1 2">
    <name type="scientific">Aeromonas phage vB_AhyS-A18P4</name>
    <dbReference type="NCBI Taxonomy" id="2608321"/>
    <lineage>
        <taxon>Viruses</taxon>
        <taxon>Duplodnaviria</taxon>
        <taxon>Heunggongvirae</taxon>
        <taxon>Uroviricota</taxon>
        <taxon>Caudoviricetes</taxon>
        <taxon>Casjensviridae</taxon>
        <taxon>Sharonstreetvirus</taxon>
        <taxon>Sharonstreetvirus A18P4</taxon>
    </lineage>
</organism>
<protein>
    <submittedName>
        <fullName evidence="1">Uncharacterized protein</fullName>
    </submittedName>
</protein>
<dbReference type="GeneID" id="62680767"/>
<dbReference type="Proteomes" id="UP000326305">
    <property type="component" value="Segment"/>
</dbReference>
<evidence type="ECO:0000313" key="2">
    <source>
        <dbReference type="Proteomes" id="UP000326305"/>
    </source>
</evidence>
<dbReference type="KEGG" id="vg:62680767"/>
<keyword evidence="2" id="KW-1185">Reference proteome</keyword>
<name>A0A5J6T4N2_9CAUD</name>
<dbReference type="EMBL" id="MN317029">
    <property type="protein sequence ID" value="QFG04420.1"/>
    <property type="molecule type" value="Genomic_DNA"/>
</dbReference>
<reference evidence="1 2" key="1">
    <citation type="submission" date="2019-08" db="EMBL/GenBank/DDBJ databases">
        <authorList>
            <person name="Zhang R."/>
        </authorList>
    </citation>
    <scope>NUCLEOTIDE SEQUENCE [LARGE SCALE GENOMIC DNA]</scope>
</reference>
<sequence>MITKSPQHVRETAAGKQISAWVVLYTGRRAGEVAAKVTAHYSAARVLVNVSDVEGYRCATGDRLENALSFLTVDGVRVFDNCTVPEDGAKWLKKAAAIYKKYALPELPDLGIDQTGLSWAEYTAERAKQITPEYRAAVQARNDIKSQRIAAMDKLEVQILARGMRFANGDDTGPKSIYYIAGLDRLAVMGYQVIQAI</sequence>
<accession>A0A5J6T4N2</accession>
<proteinExistence type="predicted"/>
<evidence type="ECO:0000313" key="1">
    <source>
        <dbReference type="EMBL" id="QFG04420.1"/>
    </source>
</evidence>